<reference evidence="1 2" key="1">
    <citation type="submission" date="2022-05" db="EMBL/GenBank/DDBJ databases">
        <authorList>
            <consortium name="Genoscope - CEA"/>
            <person name="William W."/>
        </authorList>
    </citation>
    <scope>NUCLEOTIDE SEQUENCE [LARGE SCALE GENOMIC DNA]</scope>
</reference>
<proteinExistence type="predicted"/>
<evidence type="ECO:0000313" key="1">
    <source>
        <dbReference type="EMBL" id="CAH3035480.1"/>
    </source>
</evidence>
<dbReference type="Proteomes" id="UP001159428">
    <property type="component" value="Unassembled WGS sequence"/>
</dbReference>
<name>A0AAU9VT36_9CNID</name>
<gene>
    <name evidence="1" type="ORF">PMEA_00017362</name>
</gene>
<keyword evidence="2" id="KW-1185">Reference proteome</keyword>
<dbReference type="EMBL" id="CALNXJ010000003">
    <property type="protein sequence ID" value="CAH3035480.1"/>
    <property type="molecule type" value="Genomic_DNA"/>
</dbReference>
<comment type="caution">
    <text evidence="1">The sequence shown here is derived from an EMBL/GenBank/DDBJ whole genome shotgun (WGS) entry which is preliminary data.</text>
</comment>
<dbReference type="AlphaFoldDB" id="A0AAU9VT36"/>
<evidence type="ECO:0000313" key="2">
    <source>
        <dbReference type="Proteomes" id="UP001159428"/>
    </source>
</evidence>
<protein>
    <submittedName>
        <fullName evidence="1">Uncharacterized protein</fullName>
    </submittedName>
</protein>
<sequence>MRYPDIGFSMPRVKSESVRIKFLTLGGHVECLGTRYVRESNVLIKNDTFQKVEYCKPVCIEIPGGQLHRYCLVQYTFKSGQEHPIPKMPQGNSKKKKMPYVRTRDQLKIVAGEMKPKEALHHVINRWPWWSKILCGIRSGPAKSTANKRYGKA</sequence>
<accession>A0AAU9VT36</accession>
<organism evidence="1 2">
    <name type="scientific">Pocillopora meandrina</name>
    <dbReference type="NCBI Taxonomy" id="46732"/>
    <lineage>
        <taxon>Eukaryota</taxon>
        <taxon>Metazoa</taxon>
        <taxon>Cnidaria</taxon>
        <taxon>Anthozoa</taxon>
        <taxon>Hexacorallia</taxon>
        <taxon>Scleractinia</taxon>
        <taxon>Astrocoeniina</taxon>
        <taxon>Pocilloporidae</taxon>
        <taxon>Pocillopora</taxon>
    </lineage>
</organism>